<keyword evidence="3" id="KW-0812">Transmembrane</keyword>
<keyword evidence="6" id="KW-1185">Reference proteome</keyword>
<dbReference type="GO" id="GO:0016780">
    <property type="term" value="F:phosphotransferase activity, for other substituted phosphate groups"/>
    <property type="evidence" value="ECO:0007669"/>
    <property type="project" value="TreeGrafter"/>
</dbReference>
<keyword evidence="3" id="KW-1133">Transmembrane helix</keyword>
<evidence type="ECO:0000313" key="6">
    <source>
        <dbReference type="Proteomes" id="UP000320390"/>
    </source>
</evidence>
<feature type="transmembrane region" description="Helical" evidence="3">
    <location>
        <begin position="63"/>
        <end position="86"/>
    </location>
</feature>
<dbReference type="AlphaFoldDB" id="A0A518EPQ2"/>
<gene>
    <name evidence="5" type="primary">wecA_1</name>
    <name evidence="5" type="ORF">Poly30_15630</name>
</gene>
<keyword evidence="3" id="KW-0472">Membrane</keyword>
<comment type="similarity">
    <text evidence="1">Belongs to the bacterial sugar transferase family.</text>
</comment>
<feature type="domain" description="Bacterial sugar transferase" evidence="4">
    <location>
        <begin position="69"/>
        <end position="234"/>
    </location>
</feature>
<dbReference type="OrthoDB" id="9766874at2"/>
<sequence>MRLPSPPAEADRQESLLCASAGAPAVAPVEPSRPARFAPLREPHDTRDTRPVATPYVRWVRPALGAALVAAISLPVAATVAGLTLVQLAAYRRWGEVFFLQTRAGQHGKPFRIVKFRTMQPDESGVARPTRLGALLRKSHLDELPQLWNVLAGDMSLIGPRPETLDLEEWGEKEVPGFQSRLVLRPGITGLAQVVQDSTPQVAELYREKLRLNQLYQTSISLRTDAWILFRTAVRPVRPRAFDHSSLKPR</sequence>
<feature type="compositionally biased region" description="Basic and acidic residues" evidence="2">
    <location>
        <begin position="39"/>
        <end position="49"/>
    </location>
</feature>
<dbReference type="EC" id="2.7.8.40" evidence="5"/>
<evidence type="ECO:0000256" key="3">
    <source>
        <dbReference type="SAM" id="Phobius"/>
    </source>
</evidence>
<dbReference type="PANTHER" id="PTHR30576:SF0">
    <property type="entry name" value="UNDECAPRENYL-PHOSPHATE N-ACETYLGALACTOSAMINYL 1-PHOSPHATE TRANSFERASE-RELATED"/>
    <property type="match status" value="1"/>
</dbReference>
<evidence type="ECO:0000259" key="4">
    <source>
        <dbReference type="Pfam" id="PF02397"/>
    </source>
</evidence>
<dbReference type="InterPro" id="IPR003362">
    <property type="entry name" value="Bact_transf"/>
</dbReference>
<evidence type="ECO:0000313" key="5">
    <source>
        <dbReference type="EMBL" id="QDV06059.1"/>
    </source>
</evidence>
<protein>
    <submittedName>
        <fullName evidence="5">UDP-N-acetylgalactosamine-undecaprenyl-phosphate N-acetylgalactosaminephosphotransferase</fullName>
        <ecNumber evidence="5">2.7.8.40</ecNumber>
    </submittedName>
</protein>
<accession>A0A518EPQ2</accession>
<proteinExistence type="inferred from homology"/>
<reference evidence="5 6" key="1">
    <citation type="submission" date="2019-02" db="EMBL/GenBank/DDBJ databases">
        <title>Deep-cultivation of Planctomycetes and their phenomic and genomic characterization uncovers novel biology.</title>
        <authorList>
            <person name="Wiegand S."/>
            <person name="Jogler M."/>
            <person name="Boedeker C."/>
            <person name="Pinto D."/>
            <person name="Vollmers J."/>
            <person name="Rivas-Marin E."/>
            <person name="Kohn T."/>
            <person name="Peeters S.H."/>
            <person name="Heuer A."/>
            <person name="Rast P."/>
            <person name="Oberbeckmann S."/>
            <person name="Bunk B."/>
            <person name="Jeske O."/>
            <person name="Meyerdierks A."/>
            <person name="Storesund J.E."/>
            <person name="Kallscheuer N."/>
            <person name="Luecker S."/>
            <person name="Lage O.M."/>
            <person name="Pohl T."/>
            <person name="Merkel B.J."/>
            <person name="Hornburger P."/>
            <person name="Mueller R.-W."/>
            <person name="Bruemmer F."/>
            <person name="Labrenz M."/>
            <person name="Spormann A.M."/>
            <person name="Op den Camp H."/>
            <person name="Overmann J."/>
            <person name="Amann R."/>
            <person name="Jetten M.S.M."/>
            <person name="Mascher T."/>
            <person name="Medema M.H."/>
            <person name="Devos D.P."/>
            <person name="Kaster A.-K."/>
            <person name="Ovreas L."/>
            <person name="Rohde M."/>
            <person name="Galperin M.Y."/>
            <person name="Jogler C."/>
        </authorList>
    </citation>
    <scope>NUCLEOTIDE SEQUENCE [LARGE SCALE GENOMIC DNA]</scope>
    <source>
        <strain evidence="5 6">Poly30</strain>
    </source>
</reference>
<evidence type="ECO:0000256" key="1">
    <source>
        <dbReference type="ARBA" id="ARBA00006464"/>
    </source>
</evidence>
<dbReference type="EMBL" id="CP036434">
    <property type="protein sequence ID" value="QDV06059.1"/>
    <property type="molecule type" value="Genomic_DNA"/>
</dbReference>
<dbReference type="Proteomes" id="UP000320390">
    <property type="component" value="Chromosome"/>
</dbReference>
<evidence type="ECO:0000256" key="2">
    <source>
        <dbReference type="SAM" id="MobiDB-lite"/>
    </source>
</evidence>
<dbReference type="Pfam" id="PF02397">
    <property type="entry name" value="Bac_transf"/>
    <property type="match status" value="1"/>
</dbReference>
<keyword evidence="5" id="KW-0808">Transferase</keyword>
<name>A0A518EPQ2_9BACT</name>
<feature type="region of interest" description="Disordered" evidence="2">
    <location>
        <begin position="22"/>
        <end position="49"/>
    </location>
</feature>
<dbReference type="PANTHER" id="PTHR30576">
    <property type="entry name" value="COLANIC BIOSYNTHESIS UDP-GLUCOSE LIPID CARRIER TRANSFERASE"/>
    <property type="match status" value="1"/>
</dbReference>
<organism evidence="5 6">
    <name type="scientific">Saltatorellus ferox</name>
    <dbReference type="NCBI Taxonomy" id="2528018"/>
    <lineage>
        <taxon>Bacteria</taxon>
        <taxon>Pseudomonadati</taxon>
        <taxon>Planctomycetota</taxon>
        <taxon>Planctomycetia</taxon>
        <taxon>Planctomycetia incertae sedis</taxon>
        <taxon>Saltatorellus</taxon>
    </lineage>
</organism>